<evidence type="ECO:0000259" key="2">
    <source>
        <dbReference type="Pfam" id="PF01433"/>
    </source>
</evidence>
<dbReference type="SUPFAM" id="SSF55486">
    <property type="entry name" value="Metalloproteases ('zincins'), catalytic domain"/>
    <property type="match status" value="1"/>
</dbReference>
<dbReference type="SUPFAM" id="SSF63737">
    <property type="entry name" value="Leukotriene A4 hydrolase N-terminal domain"/>
    <property type="match status" value="1"/>
</dbReference>
<keyword evidence="4" id="KW-1185">Reference proteome</keyword>
<dbReference type="CDD" id="cd09603">
    <property type="entry name" value="M1_APN_like"/>
    <property type="match status" value="1"/>
</dbReference>
<dbReference type="EMBL" id="JAICCF010000003">
    <property type="protein sequence ID" value="MBW8685985.1"/>
    <property type="molecule type" value="Genomic_DNA"/>
</dbReference>
<dbReference type="InterPro" id="IPR042097">
    <property type="entry name" value="Aminopeptidase_N-like_N_sf"/>
</dbReference>
<evidence type="ECO:0000256" key="1">
    <source>
        <dbReference type="SAM" id="SignalP"/>
    </source>
</evidence>
<dbReference type="Pfam" id="PF13715">
    <property type="entry name" value="CarbopepD_reg_2"/>
    <property type="match status" value="1"/>
</dbReference>
<gene>
    <name evidence="3" type="ORF">K1Y79_16720</name>
</gene>
<dbReference type="RefSeq" id="WP_220251309.1">
    <property type="nucleotide sequence ID" value="NZ_JAICCF010000003.1"/>
</dbReference>
<dbReference type="PANTHER" id="PTHR45726">
    <property type="entry name" value="LEUKOTRIENE A-4 HYDROLASE"/>
    <property type="match status" value="1"/>
</dbReference>
<protein>
    <submittedName>
        <fullName evidence="3">Carboxypeptidase-like regulatory domain-containing protein</fullName>
    </submittedName>
</protein>
<feature type="domain" description="Peptidase M1 membrane alanine aminopeptidase" evidence="2">
    <location>
        <begin position="725"/>
        <end position="867"/>
    </location>
</feature>
<feature type="signal peptide" evidence="1">
    <location>
        <begin position="1"/>
        <end position="20"/>
    </location>
</feature>
<evidence type="ECO:0000313" key="4">
    <source>
        <dbReference type="Proteomes" id="UP000812961"/>
    </source>
</evidence>
<reference evidence="3 4" key="1">
    <citation type="submission" date="2021-08" db="EMBL/GenBank/DDBJ databases">
        <title>The genome sequence of Chitinophaga sp. B61.</title>
        <authorList>
            <person name="Zhang X."/>
        </authorList>
    </citation>
    <scope>NUCLEOTIDE SEQUENCE [LARGE SCALE GENOMIC DNA]</scope>
    <source>
        <strain evidence="3 4">B61</strain>
    </source>
</reference>
<dbReference type="Pfam" id="PF01433">
    <property type="entry name" value="Peptidase_M1"/>
    <property type="match status" value="1"/>
</dbReference>
<dbReference type="SUPFAM" id="SSF49464">
    <property type="entry name" value="Carboxypeptidase regulatory domain-like"/>
    <property type="match status" value="1"/>
</dbReference>
<dbReference type="PANTHER" id="PTHR45726:SF3">
    <property type="entry name" value="LEUKOTRIENE A-4 HYDROLASE"/>
    <property type="match status" value="1"/>
</dbReference>
<dbReference type="Proteomes" id="UP000812961">
    <property type="component" value="Unassembled WGS sequence"/>
</dbReference>
<dbReference type="InterPro" id="IPR014782">
    <property type="entry name" value="Peptidase_M1_dom"/>
</dbReference>
<sequence length="958" mass="110385">MYPRILFVVCLLLFTKPVFCQDPFIVFSGTITDATSHRPIPAANIQLKNGHSGTMTNTLGNFTFKIPTHLVADSILISCIGYRTVVRSFSGNSEFVNIGLEPAIIALPEVAVYIPDGLDIIRKAVALIPQNYDTTDTRMTAFYRENIHFNHDTLNYNESVLDIFKTFRRDKTYRDQVRILKGRRRPSPPNNDPQFYNWIGNILNTAYSSLSEDIIKYHDVKNSLLRPQNYRYYQYSLLETITEGGRKLLVIQVLPRGNHRKAILQGRIYIDEATYAIVRLDMETSSRGNEYINRHGKGGIAYIIMSKVVGATLKFTAIRTVLSYKAYKGKYYLHTVQRHWEVAIDSRKRNLREVPWSGDFSLLVTDVSKDSVRQFQTGVADARSSMNYQVSNSYDPAFWEHYNIIQPDLPDTLKTVPQVAVAPLKRVSNRQHGFTRADTLRGQLSPLRSCYDVKFYYLDVTIDTSQRRLSGSNLIRYKVLEPFDRMQIDLYANMRIERILYNGKPLSYTREYDAVYVSFPAMQAAGSTGEMTIYYEGIPQVPDKSIPMNGGLIWDKDEAGNPWVQMVCQGSGASLWWPCKDHLSDEPDSMRICVTLPEGFTEVSNGRLLRKVSVGNGQNRFEWQVSYPINNYNVSFCFGKYLHETDLYVGADSLTIDYYIMPYNKPLFQQLKAQVKTMLACFEKNFGPYAFRRDGFTLVESPYPMEHQSGVCIGKLRKDINMQYPALVWHESAHEWWGNAISCRDIADMWIHEAFATYAEALVIEQMLGKETATIFLNDQRSGVFNKEPVIGEYDVNHIYYEIGDMYGKGSLMLHTFRQVLQNDVLWFDLLRGIQQHYRYQTLSSDSLVSYICRFTKQDYTPFFNQYLKHVHLPRLEYALQQQGKDLIVRYRWKADVPAFNMPVRVTTAAGRMAFIRPATTWKTMTLKNMHADDFEVDEAHFYIDVADTSSGETSFVE</sequence>
<dbReference type="Gene3D" id="2.60.40.1120">
    <property type="entry name" value="Carboxypeptidase-like, regulatory domain"/>
    <property type="match status" value="1"/>
</dbReference>
<dbReference type="InterPro" id="IPR008969">
    <property type="entry name" value="CarboxyPept-like_regulatory"/>
</dbReference>
<name>A0ABS7GFU4_9BACT</name>
<keyword evidence="1" id="KW-0732">Signal</keyword>
<proteinExistence type="predicted"/>
<dbReference type="InterPro" id="IPR034015">
    <property type="entry name" value="M1_LTA4H"/>
</dbReference>
<accession>A0ABS7GFU4</accession>
<feature type="chain" id="PRO_5046583068" evidence="1">
    <location>
        <begin position="21"/>
        <end position="958"/>
    </location>
</feature>
<dbReference type="InterPro" id="IPR027268">
    <property type="entry name" value="Peptidase_M4/M1_CTD_sf"/>
</dbReference>
<comment type="caution">
    <text evidence="3">The sequence shown here is derived from an EMBL/GenBank/DDBJ whole genome shotgun (WGS) entry which is preliminary data.</text>
</comment>
<dbReference type="Gene3D" id="1.10.390.10">
    <property type="entry name" value="Neutral Protease Domain 2"/>
    <property type="match status" value="1"/>
</dbReference>
<dbReference type="Gene3D" id="2.60.40.1730">
    <property type="entry name" value="tricorn interacting facor f3 domain"/>
    <property type="match status" value="1"/>
</dbReference>
<evidence type="ECO:0000313" key="3">
    <source>
        <dbReference type="EMBL" id="MBW8685985.1"/>
    </source>
</evidence>
<organism evidence="3 4">
    <name type="scientific">Chitinophaga rhizophila</name>
    <dbReference type="NCBI Taxonomy" id="2866212"/>
    <lineage>
        <taxon>Bacteria</taxon>
        <taxon>Pseudomonadati</taxon>
        <taxon>Bacteroidota</taxon>
        <taxon>Chitinophagia</taxon>
        <taxon>Chitinophagales</taxon>
        <taxon>Chitinophagaceae</taxon>
        <taxon>Chitinophaga</taxon>
    </lineage>
</organism>